<dbReference type="RefSeq" id="XP_014149497.1">
    <property type="nucleotide sequence ID" value="XM_014294022.1"/>
</dbReference>
<sequence>MDFHGAPRDAHDDLLPALRKDQAGLLKARFEAEREKLKQLFSFELCRLESRHNKQMMELQIELMMERDSMLSERASKARESAITDSDNHLSSYTKSGFHSRSTSLDIDQCAVNSVLSNTHTDTAESEVESEADPIDHFRICVGCRSTRCICCTIDDVIEHRSSKRRRKKCQ</sequence>
<dbReference type="EMBL" id="KQ243531">
    <property type="protein sequence ID" value="KNC75595.1"/>
    <property type="molecule type" value="Genomic_DNA"/>
</dbReference>
<reference evidence="1 2" key="1">
    <citation type="submission" date="2011-02" db="EMBL/GenBank/DDBJ databases">
        <title>The Genome Sequence of Sphaeroforma arctica JP610.</title>
        <authorList>
            <consortium name="The Broad Institute Genome Sequencing Platform"/>
            <person name="Russ C."/>
            <person name="Cuomo C."/>
            <person name="Young S.K."/>
            <person name="Zeng Q."/>
            <person name="Gargeya S."/>
            <person name="Alvarado L."/>
            <person name="Berlin A."/>
            <person name="Chapman S.B."/>
            <person name="Chen Z."/>
            <person name="Freedman E."/>
            <person name="Gellesch M."/>
            <person name="Goldberg J."/>
            <person name="Griggs A."/>
            <person name="Gujja S."/>
            <person name="Heilman E."/>
            <person name="Heiman D."/>
            <person name="Howarth C."/>
            <person name="Mehta T."/>
            <person name="Neiman D."/>
            <person name="Pearson M."/>
            <person name="Roberts A."/>
            <person name="Saif S."/>
            <person name="Shea T."/>
            <person name="Shenoy N."/>
            <person name="Sisk P."/>
            <person name="Stolte C."/>
            <person name="Sykes S."/>
            <person name="White J."/>
            <person name="Yandava C."/>
            <person name="Burger G."/>
            <person name="Gray M.W."/>
            <person name="Holland P.W.H."/>
            <person name="King N."/>
            <person name="Lang F.B.F."/>
            <person name="Roger A.J."/>
            <person name="Ruiz-Trillo I."/>
            <person name="Haas B."/>
            <person name="Nusbaum C."/>
            <person name="Birren B."/>
        </authorList>
    </citation>
    <scope>NUCLEOTIDE SEQUENCE [LARGE SCALE GENOMIC DNA]</scope>
    <source>
        <strain evidence="1 2">JP610</strain>
    </source>
</reference>
<dbReference type="GeneID" id="25912386"/>
<accession>A0A0L0FFT2</accession>
<proteinExistence type="predicted"/>
<evidence type="ECO:0000313" key="2">
    <source>
        <dbReference type="Proteomes" id="UP000054560"/>
    </source>
</evidence>
<evidence type="ECO:0000313" key="1">
    <source>
        <dbReference type="EMBL" id="KNC75595.1"/>
    </source>
</evidence>
<keyword evidence="2" id="KW-1185">Reference proteome</keyword>
<organism evidence="1 2">
    <name type="scientific">Sphaeroforma arctica JP610</name>
    <dbReference type="NCBI Taxonomy" id="667725"/>
    <lineage>
        <taxon>Eukaryota</taxon>
        <taxon>Ichthyosporea</taxon>
        <taxon>Ichthyophonida</taxon>
        <taxon>Sphaeroforma</taxon>
    </lineage>
</organism>
<dbReference type="AlphaFoldDB" id="A0A0L0FFT2"/>
<gene>
    <name evidence="1" type="ORF">SARC_11882</name>
</gene>
<protein>
    <submittedName>
        <fullName evidence="1">Uncharacterized protein</fullName>
    </submittedName>
</protein>
<dbReference type="Proteomes" id="UP000054560">
    <property type="component" value="Unassembled WGS sequence"/>
</dbReference>
<name>A0A0L0FFT2_9EUKA</name>